<evidence type="ECO:0008006" key="4">
    <source>
        <dbReference type="Google" id="ProtNLM"/>
    </source>
</evidence>
<keyword evidence="1" id="KW-0732">Signal</keyword>
<dbReference type="AlphaFoldDB" id="A0A0P6Y9V1"/>
<dbReference type="Pfam" id="PF06224">
    <property type="entry name" value="AlkZ-like"/>
    <property type="match status" value="1"/>
</dbReference>
<gene>
    <name evidence="2" type="ORF">ADN01_02975</name>
</gene>
<evidence type="ECO:0000256" key="1">
    <source>
        <dbReference type="SAM" id="SignalP"/>
    </source>
</evidence>
<organism evidence="2 3">
    <name type="scientific">Levilinea saccharolytica</name>
    <dbReference type="NCBI Taxonomy" id="229921"/>
    <lineage>
        <taxon>Bacteria</taxon>
        <taxon>Bacillati</taxon>
        <taxon>Chloroflexota</taxon>
        <taxon>Anaerolineae</taxon>
        <taxon>Anaerolineales</taxon>
        <taxon>Anaerolineaceae</taxon>
        <taxon>Levilinea</taxon>
    </lineage>
</organism>
<dbReference type="PANTHER" id="PTHR30528:SF0">
    <property type="entry name" value="CYTOPLASMIC PROTEIN"/>
    <property type="match status" value="1"/>
</dbReference>
<sequence length="405" mass="46398">MLQLSRSAARALHLAALGLLTPPSAPAAPEDVMTAIRRMGVLQIDTISVVARSPYLVLWSRLGPYDPRWLEDALAQGHLFEYWAHAACFIPIEDYPYFRRMMVDRLRGWWNVDDWLEEHRDAAEAVLGRIRQEGPLRSADFEAANRPEGGWWNWKEEKLVLERLHTAGELMIARRQGFQRVYDLRERVLPDWRDEHTPSLDETLRAFALKSVQALGVARSRWVPDYYRLKKNGMQAVLEAAAQDGLLLPVAVEGWDDVCWVHASHQERLQQAAAGQLVPTHTALLSPFDPLVWDRSRAQEFFGFDYTIECYLPAPQRRYGYFSLPILDCGELIGRLDAKLHRKERILEIRSFFLEEGVQMDEARAARLARSLRSCAAWRSADRVQPCEQVPAVLAAALSVENFDN</sequence>
<dbReference type="RefSeq" id="WP_062416976.1">
    <property type="nucleotide sequence ID" value="NZ_DF967974.1"/>
</dbReference>
<name>A0A0P6Y9V1_9CHLR</name>
<dbReference type="Proteomes" id="UP000050501">
    <property type="component" value="Unassembled WGS sequence"/>
</dbReference>
<accession>A0A0P6Y9V1</accession>
<dbReference type="PATRIC" id="fig|229921.5.peg.2978"/>
<reference evidence="2" key="1">
    <citation type="submission" date="2015-07" db="EMBL/GenBank/DDBJ databases">
        <title>Genome sequence of Levilinea saccharolytica DSM 16555.</title>
        <authorList>
            <person name="Hemp J."/>
            <person name="Ward L.M."/>
            <person name="Pace L.A."/>
            <person name="Fischer W.W."/>
        </authorList>
    </citation>
    <scope>NUCLEOTIDE SEQUENCE [LARGE SCALE GENOMIC DNA]</scope>
    <source>
        <strain evidence="2">KIBI-1</strain>
    </source>
</reference>
<keyword evidence="3" id="KW-1185">Reference proteome</keyword>
<dbReference type="OrthoDB" id="9787207at2"/>
<feature type="signal peptide" evidence="1">
    <location>
        <begin position="1"/>
        <end position="27"/>
    </location>
</feature>
<evidence type="ECO:0000313" key="2">
    <source>
        <dbReference type="EMBL" id="KPL89860.1"/>
    </source>
</evidence>
<feature type="chain" id="PRO_5006133468" description="Winged helix-turn-helix domain-containing protein" evidence="1">
    <location>
        <begin position="28"/>
        <end position="405"/>
    </location>
</feature>
<dbReference type="PANTHER" id="PTHR30528">
    <property type="entry name" value="CYTOPLASMIC PROTEIN"/>
    <property type="match status" value="1"/>
</dbReference>
<dbReference type="InterPro" id="IPR009351">
    <property type="entry name" value="AlkZ-like"/>
</dbReference>
<proteinExistence type="predicted"/>
<comment type="caution">
    <text evidence="2">The sequence shown here is derived from an EMBL/GenBank/DDBJ whole genome shotgun (WGS) entry which is preliminary data.</text>
</comment>
<evidence type="ECO:0000313" key="3">
    <source>
        <dbReference type="Proteomes" id="UP000050501"/>
    </source>
</evidence>
<dbReference type="EMBL" id="LGCM01000014">
    <property type="protein sequence ID" value="KPL89860.1"/>
    <property type="molecule type" value="Genomic_DNA"/>
</dbReference>
<protein>
    <recommendedName>
        <fullName evidence="4">Winged helix-turn-helix domain-containing protein</fullName>
    </recommendedName>
</protein>
<dbReference type="STRING" id="229921.ADN01_02975"/>